<protein>
    <recommendedName>
        <fullName evidence="3">Reverse transcriptase zinc-binding domain-containing protein</fullName>
    </recommendedName>
</protein>
<name>A0A0C9T859_SPHS4</name>
<proteinExistence type="predicted"/>
<evidence type="ECO:0000313" key="1">
    <source>
        <dbReference type="EMBL" id="KIJ25198.1"/>
    </source>
</evidence>
<sequence length="72" mass="8531">DKRPPSRHVLKFYKDLPRRSCSIITQLRTGFIGLNSYLYKVKAVDSPKCPHCQVTESVTHFLLHCRRYIQQR</sequence>
<keyword evidence="2" id="KW-1185">Reference proteome</keyword>
<dbReference type="HOGENOM" id="CLU_194955_1_0_1"/>
<dbReference type="Proteomes" id="UP000054279">
    <property type="component" value="Unassembled WGS sequence"/>
</dbReference>
<organism evidence="1 2">
    <name type="scientific">Sphaerobolus stellatus (strain SS14)</name>
    <dbReference type="NCBI Taxonomy" id="990650"/>
    <lineage>
        <taxon>Eukaryota</taxon>
        <taxon>Fungi</taxon>
        <taxon>Dikarya</taxon>
        <taxon>Basidiomycota</taxon>
        <taxon>Agaricomycotina</taxon>
        <taxon>Agaricomycetes</taxon>
        <taxon>Phallomycetidae</taxon>
        <taxon>Geastrales</taxon>
        <taxon>Sphaerobolaceae</taxon>
        <taxon>Sphaerobolus</taxon>
    </lineage>
</organism>
<feature type="non-terminal residue" evidence="1">
    <location>
        <position position="72"/>
    </location>
</feature>
<reference evidence="1 2" key="1">
    <citation type="submission" date="2014-06" db="EMBL/GenBank/DDBJ databases">
        <title>Evolutionary Origins and Diversification of the Mycorrhizal Mutualists.</title>
        <authorList>
            <consortium name="DOE Joint Genome Institute"/>
            <consortium name="Mycorrhizal Genomics Consortium"/>
            <person name="Kohler A."/>
            <person name="Kuo A."/>
            <person name="Nagy L.G."/>
            <person name="Floudas D."/>
            <person name="Copeland A."/>
            <person name="Barry K.W."/>
            <person name="Cichocki N."/>
            <person name="Veneault-Fourrey C."/>
            <person name="LaButti K."/>
            <person name="Lindquist E.A."/>
            <person name="Lipzen A."/>
            <person name="Lundell T."/>
            <person name="Morin E."/>
            <person name="Murat C."/>
            <person name="Riley R."/>
            <person name="Ohm R."/>
            <person name="Sun H."/>
            <person name="Tunlid A."/>
            <person name="Henrissat B."/>
            <person name="Grigoriev I.V."/>
            <person name="Hibbett D.S."/>
            <person name="Martin F."/>
        </authorList>
    </citation>
    <scope>NUCLEOTIDE SEQUENCE [LARGE SCALE GENOMIC DNA]</scope>
    <source>
        <strain evidence="1 2">SS14</strain>
    </source>
</reference>
<dbReference type="EMBL" id="KN837428">
    <property type="protein sequence ID" value="KIJ25198.1"/>
    <property type="molecule type" value="Genomic_DNA"/>
</dbReference>
<evidence type="ECO:0008006" key="3">
    <source>
        <dbReference type="Google" id="ProtNLM"/>
    </source>
</evidence>
<dbReference type="AlphaFoldDB" id="A0A0C9T859"/>
<feature type="non-terminal residue" evidence="1">
    <location>
        <position position="1"/>
    </location>
</feature>
<evidence type="ECO:0000313" key="2">
    <source>
        <dbReference type="Proteomes" id="UP000054279"/>
    </source>
</evidence>
<dbReference type="OrthoDB" id="3044497at2759"/>
<accession>A0A0C9T859</accession>
<gene>
    <name evidence="1" type="ORF">M422DRAFT_108546</name>
</gene>